<keyword evidence="2" id="KW-0472">Membrane</keyword>
<feature type="domain" description="K+ potassium transporter integral membrane" evidence="3">
    <location>
        <begin position="62"/>
        <end position="143"/>
    </location>
</feature>
<keyword evidence="5" id="KW-1185">Reference proteome</keyword>
<dbReference type="InterPro" id="IPR003855">
    <property type="entry name" value="K+_transporter"/>
</dbReference>
<keyword evidence="2" id="KW-1133">Transmembrane helix</keyword>
<dbReference type="STRING" id="13333.W1PPQ4"/>
<keyword evidence="2" id="KW-0812">Transmembrane</keyword>
<dbReference type="PANTHER" id="PTHR30540:SF13">
    <property type="entry name" value="POTASSIUM TRANSPORTER 17-RELATED"/>
    <property type="match status" value="1"/>
</dbReference>
<dbReference type="GO" id="GO:0016020">
    <property type="term" value="C:membrane"/>
    <property type="evidence" value="ECO:0007669"/>
    <property type="project" value="InterPro"/>
</dbReference>
<dbReference type="InterPro" id="IPR053951">
    <property type="entry name" value="K_trans_N"/>
</dbReference>
<dbReference type="Proteomes" id="UP000017836">
    <property type="component" value="Unassembled WGS sequence"/>
</dbReference>
<reference evidence="5" key="1">
    <citation type="journal article" date="2013" name="Science">
        <title>The Amborella genome and the evolution of flowering plants.</title>
        <authorList>
            <consortium name="Amborella Genome Project"/>
        </authorList>
    </citation>
    <scope>NUCLEOTIDE SEQUENCE [LARGE SCALE GENOMIC DNA]</scope>
</reference>
<evidence type="ECO:0000256" key="1">
    <source>
        <dbReference type="ARBA" id="ARBA00008440"/>
    </source>
</evidence>
<evidence type="ECO:0000313" key="4">
    <source>
        <dbReference type="EMBL" id="ERN09681.1"/>
    </source>
</evidence>
<organism evidence="4 5">
    <name type="scientific">Amborella trichopoda</name>
    <dbReference type="NCBI Taxonomy" id="13333"/>
    <lineage>
        <taxon>Eukaryota</taxon>
        <taxon>Viridiplantae</taxon>
        <taxon>Streptophyta</taxon>
        <taxon>Embryophyta</taxon>
        <taxon>Tracheophyta</taxon>
        <taxon>Spermatophyta</taxon>
        <taxon>Magnoliopsida</taxon>
        <taxon>Amborellales</taxon>
        <taxon>Amborellaceae</taxon>
        <taxon>Amborella</taxon>
    </lineage>
</organism>
<evidence type="ECO:0000313" key="5">
    <source>
        <dbReference type="Proteomes" id="UP000017836"/>
    </source>
</evidence>
<dbReference type="AlphaFoldDB" id="W1PPQ4"/>
<dbReference type="HOGENOM" id="CLU_1416920_0_0_1"/>
<dbReference type="EMBL" id="KI392980">
    <property type="protein sequence ID" value="ERN09681.1"/>
    <property type="molecule type" value="Genomic_DNA"/>
</dbReference>
<accession>W1PPQ4</accession>
<dbReference type="PANTHER" id="PTHR30540">
    <property type="entry name" value="OSMOTIC STRESS POTASSIUM TRANSPORTER"/>
    <property type="match status" value="1"/>
</dbReference>
<name>W1PPQ4_AMBTC</name>
<gene>
    <name evidence="4" type="ORF">AMTR_s00029p00212590</name>
</gene>
<evidence type="ECO:0000256" key="2">
    <source>
        <dbReference type="SAM" id="Phobius"/>
    </source>
</evidence>
<comment type="similarity">
    <text evidence="1">Belongs to the HAK/KUP transporter (TC 2.A.72.3) family.</text>
</comment>
<dbReference type="Pfam" id="PF02705">
    <property type="entry name" value="K_trans"/>
    <property type="match status" value="1"/>
</dbReference>
<proteinExistence type="inferred from homology"/>
<feature type="transmembrane region" description="Helical" evidence="2">
    <location>
        <begin position="101"/>
        <end position="121"/>
    </location>
</feature>
<evidence type="ECO:0000259" key="3">
    <source>
        <dbReference type="Pfam" id="PF02705"/>
    </source>
</evidence>
<protein>
    <recommendedName>
        <fullName evidence="3">K+ potassium transporter integral membrane domain-containing protein</fullName>
    </recommendedName>
</protein>
<dbReference type="Gramene" id="ERN09681">
    <property type="protein sequence ID" value="ERN09681"/>
    <property type="gene ID" value="AMTR_s00029p00212590"/>
</dbReference>
<sequence>MDISSDLPQECVSNSFGIEKRDETSPSNETYLQNTCETSTFASESHSEEFYPKIELKETLILAYQTIGVAYGDLGTSSLYVCLPTGIQNPSEDDILGTLSLIFWGLTFIGLLKYALIAVYAHDHGEDGTFALYSLLNHHLGHNMVNNDLNLSRLSQAVKNLLKNSAIAQNMVTHITDFHAHWGCHLNPCTIW</sequence>
<dbReference type="GO" id="GO:0015079">
    <property type="term" value="F:potassium ion transmembrane transporter activity"/>
    <property type="evidence" value="ECO:0007669"/>
    <property type="project" value="InterPro"/>
</dbReference>